<feature type="region of interest" description="Disordered" evidence="1">
    <location>
        <begin position="100"/>
        <end position="122"/>
    </location>
</feature>
<reference evidence="3 4" key="1">
    <citation type="submission" date="2024-11" db="EMBL/GenBank/DDBJ databases">
        <title>A near-complete genome assembly of Cinchona calisaya.</title>
        <authorList>
            <person name="Lian D.C."/>
            <person name="Zhao X.W."/>
            <person name="Wei L."/>
        </authorList>
    </citation>
    <scope>NUCLEOTIDE SEQUENCE [LARGE SCALE GENOMIC DNA]</scope>
    <source>
        <tissue evidence="3">Nenye</tissue>
    </source>
</reference>
<evidence type="ECO:0000259" key="2">
    <source>
        <dbReference type="PROSITE" id="PS50053"/>
    </source>
</evidence>
<dbReference type="InterPro" id="IPR029071">
    <property type="entry name" value="Ubiquitin-like_domsf"/>
</dbReference>
<proteinExistence type="predicted"/>
<feature type="compositionally biased region" description="Polar residues" evidence="1">
    <location>
        <begin position="104"/>
        <end position="122"/>
    </location>
</feature>
<dbReference type="InterPro" id="IPR000626">
    <property type="entry name" value="Ubiquitin-like_dom"/>
</dbReference>
<dbReference type="SMART" id="SM00213">
    <property type="entry name" value="UBQ"/>
    <property type="match status" value="1"/>
</dbReference>
<dbReference type="InterPro" id="IPR019956">
    <property type="entry name" value="Ubiquitin_dom"/>
</dbReference>
<dbReference type="Pfam" id="PF00240">
    <property type="entry name" value="ubiquitin"/>
    <property type="match status" value="1"/>
</dbReference>
<dbReference type="SUPFAM" id="SSF54236">
    <property type="entry name" value="Ubiquitin-like"/>
    <property type="match status" value="1"/>
</dbReference>
<dbReference type="AlphaFoldDB" id="A0ABD2XZZ2"/>
<evidence type="ECO:0000313" key="3">
    <source>
        <dbReference type="EMBL" id="KAL3500916.1"/>
    </source>
</evidence>
<feature type="compositionally biased region" description="Basic and acidic residues" evidence="1">
    <location>
        <begin position="437"/>
        <end position="450"/>
    </location>
</feature>
<dbReference type="CDD" id="cd17039">
    <property type="entry name" value="Ubl_ubiquitin_like"/>
    <property type="match status" value="1"/>
</dbReference>
<organism evidence="3 4">
    <name type="scientific">Cinchona calisaya</name>
    <dbReference type="NCBI Taxonomy" id="153742"/>
    <lineage>
        <taxon>Eukaryota</taxon>
        <taxon>Viridiplantae</taxon>
        <taxon>Streptophyta</taxon>
        <taxon>Embryophyta</taxon>
        <taxon>Tracheophyta</taxon>
        <taxon>Spermatophyta</taxon>
        <taxon>Magnoliopsida</taxon>
        <taxon>eudicotyledons</taxon>
        <taxon>Gunneridae</taxon>
        <taxon>Pentapetalae</taxon>
        <taxon>asterids</taxon>
        <taxon>lamiids</taxon>
        <taxon>Gentianales</taxon>
        <taxon>Rubiaceae</taxon>
        <taxon>Cinchonoideae</taxon>
        <taxon>Cinchoneae</taxon>
        <taxon>Cinchona</taxon>
    </lineage>
</organism>
<gene>
    <name evidence="3" type="ORF">ACH5RR_040009</name>
</gene>
<dbReference type="Gene3D" id="3.10.20.90">
    <property type="entry name" value="Phosphatidylinositol 3-kinase Catalytic Subunit, Chain A, domain 1"/>
    <property type="match status" value="1"/>
</dbReference>
<evidence type="ECO:0000313" key="4">
    <source>
        <dbReference type="Proteomes" id="UP001630127"/>
    </source>
</evidence>
<feature type="region of interest" description="Disordered" evidence="1">
    <location>
        <begin position="637"/>
        <end position="675"/>
    </location>
</feature>
<sequence>MASNGDDIRLVSGKDEPNCSETSVEIKIKTLDSQTYTLRVDKCVPIPALKEQIALVTGVLSEQQRLICRGRVLKDDQLLSAYHVEDGHTLHLVVRQPVVPASEGTPNPSTDPASTSGHTQGSRGPCLVVESFNISEQDGTFSHLSRVFSALFGSLGNTGVGSGSEGIDLNEHLLERILNAPGLAGLRNSSRLQPDLADSRGQSITDSGCFSLPTADPLESLQLPVIPDSLTTLSQNINRLRQAFTANVQDQSNSSQVVGIHGRDGQNSDATSVSSVHRGLPTPALLADVILTTRQILNEQVEECLLLLARQLEGHANVTDASERARIQSSAVRSGVLFHNLGAVLLELARTIMTLRIGQTPAEAIVNAGPALFLSPTGPNPIMVQPLPFQLGTGLGASGGTVQQSSGLPAGSGGSGVFPRNIDIRIIRTVAVPASVSRRESTGLHNHERTAPGAFNIGNSAQQGSGRDSGNPASMESEVRVVPISSVVTSVPGPGRRSTSDPSRGTMGMMLPVFARVQRVTSGISGSGTGVHAAVDRESQSIPNIAVERQNDHVVEVADGQGYPMQLASQLEHLLRGMYSGDHLQGEGTEADAVTGDVGTAAQNGDNSEAEAAAAAASGEGTFLSNLLRQIIPIIYENGESGPNSSSSENGNRATSSRRQDDPAEQPGPKRHKRD</sequence>
<feature type="region of interest" description="Disordered" evidence="1">
    <location>
        <begin position="437"/>
        <end position="477"/>
    </location>
</feature>
<dbReference type="PRINTS" id="PR00348">
    <property type="entry name" value="UBIQUITIN"/>
</dbReference>
<feature type="compositionally biased region" description="Low complexity" evidence="1">
    <location>
        <begin position="637"/>
        <end position="652"/>
    </location>
</feature>
<dbReference type="PANTHER" id="PTHR15204">
    <property type="entry name" value="LARGE PROLINE-RICH PROTEIN BAG6"/>
    <property type="match status" value="1"/>
</dbReference>
<evidence type="ECO:0000256" key="1">
    <source>
        <dbReference type="SAM" id="MobiDB-lite"/>
    </source>
</evidence>
<feature type="domain" description="Ubiquitin-like" evidence="2">
    <location>
        <begin position="24"/>
        <end position="97"/>
    </location>
</feature>
<keyword evidence="4" id="KW-1185">Reference proteome</keyword>
<name>A0ABD2XZZ2_9GENT</name>
<feature type="region of interest" description="Disordered" evidence="1">
    <location>
        <begin position="488"/>
        <end position="507"/>
    </location>
</feature>
<dbReference type="Proteomes" id="UP001630127">
    <property type="component" value="Unassembled WGS sequence"/>
</dbReference>
<dbReference type="FunFam" id="3.10.20.90:FF:000154">
    <property type="entry name" value="Large proline-rich protein BAG6"/>
    <property type="match status" value="1"/>
</dbReference>
<comment type="caution">
    <text evidence="3">The sequence shown here is derived from an EMBL/GenBank/DDBJ whole genome shotgun (WGS) entry which is preliminary data.</text>
</comment>
<dbReference type="PANTHER" id="PTHR15204:SF0">
    <property type="entry name" value="LARGE PROLINE-RICH PROTEIN BAG6"/>
    <property type="match status" value="1"/>
</dbReference>
<dbReference type="EMBL" id="JBJUIK010000016">
    <property type="protein sequence ID" value="KAL3500916.1"/>
    <property type="molecule type" value="Genomic_DNA"/>
</dbReference>
<dbReference type="PROSITE" id="PS50053">
    <property type="entry name" value="UBIQUITIN_2"/>
    <property type="match status" value="1"/>
</dbReference>
<feature type="compositionally biased region" description="Polar residues" evidence="1">
    <location>
        <begin position="457"/>
        <end position="474"/>
    </location>
</feature>
<protein>
    <recommendedName>
        <fullName evidence="2">Ubiquitin-like domain-containing protein</fullName>
    </recommendedName>
</protein>
<accession>A0ABD2XZZ2</accession>